<protein>
    <recommendedName>
        <fullName evidence="3">Tc1-like transposase DDE domain-containing protein</fullName>
    </recommendedName>
</protein>
<dbReference type="Proteomes" id="UP000285060">
    <property type="component" value="Unassembled WGS sequence"/>
</dbReference>
<reference evidence="1 2" key="1">
    <citation type="submission" date="2018-08" db="EMBL/GenBank/DDBJ databases">
        <title>Aphanomyces genome sequencing and annotation.</title>
        <authorList>
            <person name="Minardi D."/>
            <person name="Oidtmann B."/>
            <person name="Van Der Giezen M."/>
            <person name="Studholme D.J."/>
        </authorList>
    </citation>
    <scope>NUCLEOTIDE SEQUENCE [LARGE SCALE GENOMIC DNA]</scope>
    <source>
        <strain evidence="1 2">NJM0002</strain>
    </source>
</reference>
<feature type="non-terminal residue" evidence="1">
    <location>
        <position position="1"/>
    </location>
</feature>
<accession>A0A3R6XZX5</accession>
<gene>
    <name evidence="1" type="ORF">DYB32_010504</name>
</gene>
<dbReference type="VEuPathDB" id="FungiDB:H310_12388"/>
<keyword evidence="2" id="KW-1185">Reference proteome</keyword>
<dbReference type="Gene3D" id="3.30.420.10">
    <property type="entry name" value="Ribonuclease H-like superfamily/Ribonuclease H"/>
    <property type="match status" value="1"/>
</dbReference>
<evidence type="ECO:0008006" key="3">
    <source>
        <dbReference type="Google" id="ProtNLM"/>
    </source>
</evidence>
<sequence>SVVVTKDVYRTFLILIDKVLPSIVAKWPCPDRNVKLQHDNARAHVTPFDATVLAAFANYSTAGWTFTIEPQPANGHDLQSLQHRTSARNVDELVANVEAAFVDYPSERLDRTFLTLQAGMIETLKCRGDNAYKVPHQAKEKQARQGRLPESLLCPLDVYESVKGELDLIMKLFYFFFQRRRSYLNGADRC</sequence>
<dbReference type="PANTHER" id="PTHR47169:SF2">
    <property type="entry name" value="OS01G0541250 PROTEIN"/>
    <property type="match status" value="1"/>
</dbReference>
<name>A0A3R6XZX5_9STRA</name>
<dbReference type="GO" id="GO:0003676">
    <property type="term" value="F:nucleic acid binding"/>
    <property type="evidence" value="ECO:0007669"/>
    <property type="project" value="InterPro"/>
</dbReference>
<evidence type="ECO:0000313" key="2">
    <source>
        <dbReference type="Proteomes" id="UP000285060"/>
    </source>
</evidence>
<organism evidence="1 2">
    <name type="scientific">Aphanomyces invadans</name>
    <dbReference type="NCBI Taxonomy" id="157072"/>
    <lineage>
        <taxon>Eukaryota</taxon>
        <taxon>Sar</taxon>
        <taxon>Stramenopiles</taxon>
        <taxon>Oomycota</taxon>
        <taxon>Saprolegniomycetes</taxon>
        <taxon>Saprolegniales</taxon>
        <taxon>Verrucalvaceae</taxon>
        <taxon>Aphanomyces</taxon>
    </lineage>
</organism>
<dbReference type="EMBL" id="QUSY01003441">
    <property type="protein sequence ID" value="RHY17519.1"/>
    <property type="molecule type" value="Genomic_DNA"/>
</dbReference>
<dbReference type="VEuPathDB" id="FungiDB:H310_15170"/>
<dbReference type="PANTHER" id="PTHR47169">
    <property type="entry name" value="OS01G0541250 PROTEIN"/>
    <property type="match status" value="1"/>
</dbReference>
<comment type="caution">
    <text evidence="1">The sequence shown here is derived from an EMBL/GenBank/DDBJ whole genome shotgun (WGS) entry which is preliminary data.</text>
</comment>
<evidence type="ECO:0000313" key="1">
    <source>
        <dbReference type="EMBL" id="RHY17519.1"/>
    </source>
</evidence>
<dbReference type="InterPro" id="IPR036397">
    <property type="entry name" value="RNaseH_sf"/>
</dbReference>
<proteinExistence type="predicted"/>
<dbReference type="AlphaFoldDB" id="A0A3R6XZX5"/>